<evidence type="ECO:0000313" key="7">
    <source>
        <dbReference type="RefSeq" id="XP_036369124.1"/>
    </source>
</evidence>
<gene>
    <name evidence="4 5 6 7 8" type="primary">LOC115224501</name>
</gene>
<dbReference type="RefSeq" id="XP_036369122.1">
    <property type="nucleotide sequence ID" value="XM_036513229.1"/>
</dbReference>
<reference evidence="4 5" key="1">
    <citation type="submission" date="2025-08" db="UniProtKB">
        <authorList>
            <consortium name="RefSeq"/>
        </authorList>
    </citation>
    <scope>IDENTIFICATION</scope>
</reference>
<evidence type="ECO:0000256" key="1">
    <source>
        <dbReference type="SAM" id="MobiDB-lite"/>
    </source>
</evidence>
<dbReference type="RefSeq" id="XP_036369121.1">
    <property type="nucleotide sequence ID" value="XM_036513228.1"/>
</dbReference>
<keyword evidence="3" id="KW-1185">Reference proteome</keyword>
<evidence type="ECO:0000313" key="4">
    <source>
        <dbReference type="RefSeq" id="XP_036369121.1"/>
    </source>
</evidence>
<feature type="compositionally biased region" description="Low complexity" evidence="1">
    <location>
        <begin position="580"/>
        <end position="598"/>
    </location>
</feature>
<evidence type="ECO:0000313" key="3">
    <source>
        <dbReference type="Proteomes" id="UP000515154"/>
    </source>
</evidence>
<proteinExistence type="predicted"/>
<dbReference type="InterPro" id="IPR001005">
    <property type="entry name" value="SANT/Myb"/>
</dbReference>
<name>A0A7E6FNT1_9MOLL</name>
<organism evidence="3 8">
    <name type="scientific">Octopus sinensis</name>
    <name type="common">East Asian common octopus</name>
    <dbReference type="NCBI Taxonomy" id="2607531"/>
    <lineage>
        <taxon>Eukaryota</taxon>
        <taxon>Metazoa</taxon>
        <taxon>Spiralia</taxon>
        <taxon>Lophotrochozoa</taxon>
        <taxon>Mollusca</taxon>
        <taxon>Cephalopoda</taxon>
        <taxon>Coleoidea</taxon>
        <taxon>Octopodiformes</taxon>
        <taxon>Octopoda</taxon>
        <taxon>Incirrata</taxon>
        <taxon>Octopodidae</taxon>
        <taxon>Octopus</taxon>
    </lineage>
</organism>
<dbReference type="PANTHER" id="PTHR20946:SF0">
    <property type="entry name" value="SANT AND BTB DOMAIN REGULATOR OF CLASS SWITCH RECOMBINATION"/>
    <property type="match status" value="1"/>
</dbReference>
<evidence type="ECO:0000313" key="5">
    <source>
        <dbReference type="RefSeq" id="XP_036369122.1"/>
    </source>
</evidence>
<dbReference type="RefSeq" id="XP_036369124.1">
    <property type="nucleotide sequence ID" value="XM_036513231.1"/>
</dbReference>
<dbReference type="RefSeq" id="XP_036369123.1">
    <property type="nucleotide sequence ID" value="XM_036513230.1"/>
</dbReference>
<feature type="region of interest" description="Disordered" evidence="1">
    <location>
        <begin position="1"/>
        <end position="26"/>
    </location>
</feature>
<dbReference type="InterPro" id="IPR021777">
    <property type="entry name" value="SANBR_BTB"/>
</dbReference>
<feature type="domain" description="SANT and BTB" evidence="2">
    <location>
        <begin position="166"/>
        <end position="266"/>
    </location>
</feature>
<protein>
    <submittedName>
        <fullName evidence="4 5">Uncharacterized protein KIAA1841 homolog</fullName>
    </submittedName>
</protein>
<dbReference type="Pfam" id="PF11822">
    <property type="entry name" value="BTB_SANBR"/>
    <property type="match status" value="1"/>
</dbReference>
<dbReference type="Proteomes" id="UP000515154">
    <property type="component" value="Linkage group LG25"/>
</dbReference>
<accession>A0A7E6FNT1</accession>
<dbReference type="InterPro" id="IPR045902">
    <property type="entry name" value="SANBR-like"/>
</dbReference>
<evidence type="ECO:0000313" key="6">
    <source>
        <dbReference type="RefSeq" id="XP_036369123.1"/>
    </source>
</evidence>
<dbReference type="RefSeq" id="XP_036369125.1">
    <property type="nucleotide sequence ID" value="XM_036513232.1"/>
</dbReference>
<evidence type="ECO:0000259" key="2">
    <source>
        <dbReference type="Pfam" id="PF11822"/>
    </source>
</evidence>
<dbReference type="InterPro" id="IPR011333">
    <property type="entry name" value="SKP1/BTB/POZ_sf"/>
</dbReference>
<dbReference type="SUPFAM" id="SSF54695">
    <property type="entry name" value="POZ domain"/>
    <property type="match status" value="1"/>
</dbReference>
<feature type="compositionally biased region" description="Polar residues" evidence="1">
    <location>
        <begin position="552"/>
        <end position="564"/>
    </location>
</feature>
<dbReference type="PANTHER" id="PTHR20946">
    <property type="entry name" value="SANT AND BTB DOMAIN REGULATOR OF CLASS SWITCH RECOMBINATION"/>
    <property type="match status" value="1"/>
</dbReference>
<dbReference type="Gene3D" id="3.30.710.10">
    <property type="entry name" value="Potassium Channel Kv1.1, Chain A"/>
    <property type="match status" value="1"/>
</dbReference>
<dbReference type="KEGG" id="osn:115224501"/>
<dbReference type="CDD" id="cd00167">
    <property type="entry name" value="SANT"/>
    <property type="match status" value="1"/>
</dbReference>
<sequence>MYTAAATTTTTTIAPTNTNTTPTTVASSTTTTTTTVANIDPQSFTGITLDLILKRFMECEDFLTSDHKDWNTISRMVPHTTPLQCAHRFEELLVKDRHMNPNNYPSEGLNHQQLPPQEIQGSSIDPLLTKKAPIGHPKSKGFKDKEHHTEKPTFIPEDITEKVSMMIIRVYDEAKDVEQHFQCPRNILIEEMKYFKEYLSADPQQLREDFDISVHCDIQIFDWLIRYAKRNLTNAEPVLDIDSNNIISLLISSDFLKMDSLVQKCISYIHDNLSDILRAPSNMNCINDKLVTRIAELFNHNEIEDIKDKKDKFKSKLFSKKIERLFDSSPNLKPNPDSPGSGVYLFRCCYCQKILLPKYSQRIRCAPSRLSVNETGELVYNHDTDMTFDINEFIVTLKSQMVTWRNVYWRLWGLVNYLHCTWCNEMFSCAQFGHCLYHPEEPQFQTAAGRDGETVSSKLVSPIGHYPCCNQTVCRFDPANLNLGCQARDHIVKPLVNKEDSTKDTSEETCNLFKDLIAHRDIISISYNNTNDFYLNNEVDVFSNENNFKQTFPTFSGTFQQPNSSEDDTKSGKPRPVSRQRQQQQPQQQSQQQQQLQQAMERWESSDLEGPQYSQDESDDEIGDNEVMKAPRTHVKKNQVNHTQNLLFDAPEFQPTQKSLWNTQRSVRHNQDAQRQEDQRRMKEMIMYLTKLRLDTEKVEKPKKEYPAGSFSRIEGQWRNHILPNMKNLNQPFARAKFRFGPIK</sequence>
<evidence type="ECO:0000313" key="8">
    <source>
        <dbReference type="RefSeq" id="XP_036369125.1"/>
    </source>
</evidence>
<dbReference type="AlphaFoldDB" id="A0A7E6FNT1"/>
<feature type="region of interest" description="Disordered" evidence="1">
    <location>
        <begin position="552"/>
        <end position="622"/>
    </location>
</feature>